<evidence type="ECO:0000259" key="3">
    <source>
        <dbReference type="Pfam" id="PF00793"/>
    </source>
</evidence>
<dbReference type="InterPro" id="IPR013785">
    <property type="entry name" value="Aldolase_TIM"/>
</dbReference>
<evidence type="ECO:0000256" key="2">
    <source>
        <dbReference type="SAM" id="MobiDB-lite"/>
    </source>
</evidence>
<dbReference type="InterPro" id="IPR006268">
    <property type="entry name" value="DAHP_syn_2"/>
</dbReference>
<accession>C7MP64</accession>
<dbReference type="EC" id="2.5.1.54" evidence="4"/>
<dbReference type="NCBIfam" id="NF006421">
    <property type="entry name" value="PRK08673.1"/>
    <property type="match status" value="1"/>
</dbReference>
<dbReference type="GO" id="GO:0009073">
    <property type="term" value="P:aromatic amino acid family biosynthetic process"/>
    <property type="evidence" value="ECO:0007669"/>
    <property type="project" value="InterPro"/>
</dbReference>
<dbReference type="Gene3D" id="3.20.20.70">
    <property type="entry name" value="Aldolase class I"/>
    <property type="match status" value="1"/>
</dbReference>
<sequence>MTDTPAGSTSEAPSAKTKLKGVKGLPDYGTRTDEITLYAGPCAVESPEQFETVARCIASAGLSWIRGGAFKPRTNPHSFQGLGEEGLQIMHEYGGKYGLKTLTEVMDSAHCEMVHSYVDGLQIGARNCQNFSLLENVGEVTATSHKMVLFKRGLANSISEWLSATDYITMKGNDNVVLCERGLRTFETATRFTLDISAVPVIHKQSLFPICVDVSHPAGVRDLVPPLARAAIAAGCDSIMIEVHPDPAHAKSDNAQQLTPDQFLDLLADLREIAAVFGKRIV</sequence>
<dbReference type="RefSeq" id="WP_012803389.1">
    <property type="nucleotide sequence ID" value="NC_013170.1"/>
</dbReference>
<dbReference type="NCBIfam" id="TIGR01361">
    <property type="entry name" value="DAHP_synth_Bsub"/>
    <property type="match status" value="1"/>
</dbReference>
<dbReference type="KEGG" id="ccu:Ccur_10130"/>
<evidence type="ECO:0000313" key="4">
    <source>
        <dbReference type="EMBL" id="ACU94704.1"/>
    </source>
</evidence>
<dbReference type="PANTHER" id="PTHR43018:SF2">
    <property type="entry name" value="PHOSPHO-2-DEHYDRO-3-DEOXYHEPTONATE ALDOLASE"/>
    <property type="match status" value="1"/>
</dbReference>
<evidence type="ECO:0000256" key="1">
    <source>
        <dbReference type="ARBA" id="ARBA00022679"/>
    </source>
</evidence>
<gene>
    <name evidence="4" type="ordered locus">Ccur_10130</name>
</gene>
<dbReference type="PANTHER" id="PTHR43018">
    <property type="entry name" value="PHOSPHO-2-DEHYDRO-3-DEOXYHEPTONATE ALDOLASE"/>
    <property type="match status" value="1"/>
</dbReference>
<evidence type="ECO:0000313" key="5">
    <source>
        <dbReference type="Proteomes" id="UP000000954"/>
    </source>
</evidence>
<dbReference type="HOGENOM" id="CLU_062599_1_1_11"/>
<organism evidence="4 5">
    <name type="scientific">Cryptobacterium curtum (strain ATCC 700683 / DSM 15641 / CCUG 43107 / 12-3)</name>
    <dbReference type="NCBI Taxonomy" id="469378"/>
    <lineage>
        <taxon>Bacteria</taxon>
        <taxon>Bacillati</taxon>
        <taxon>Actinomycetota</taxon>
        <taxon>Coriobacteriia</taxon>
        <taxon>Eggerthellales</taxon>
        <taxon>Eggerthellaceae</taxon>
        <taxon>Cryptobacterium</taxon>
    </lineage>
</organism>
<feature type="compositionally biased region" description="Polar residues" evidence="2">
    <location>
        <begin position="1"/>
        <end position="12"/>
    </location>
</feature>
<dbReference type="Proteomes" id="UP000000954">
    <property type="component" value="Chromosome"/>
</dbReference>
<dbReference type="OrthoDB" id="9802281at2"/>
<name>C7MP64_CRYCD</name>
<keyword evidence="1 4" id="KW-0808">Transferase</keyword>
<dbReference type="SUPFAM" id="SSF51569">
    <property type="entry name" value="Aldolase"/>
    <property type="match status" value="1"/>
</dbReference>
<feature type="region of interest" description="Disordered" evidence="2">
    <location>
        <begin position="1"/>
        <end position="23"/>
    </location>
</feature>
<dbReference type="Pfam" id="PF00793">
    <property type="entry name" value="DAHP_synth_1"/>
    <property type="match status" value="1"/>
</dbReference>
<dbReference type="AlphaFoldDB" id="C7MP64"/>
<dbReference type="EMBL" id="CP001682">
    <property type="protein sequence ID" value="ACU94704.1"/>
    <property type="molecule type" value="Genomic_DNA"/>
</dbReference>
<dbReference type="InterPro" id="IPR006218">
    <property type="entry name" value="DAHP1/KDSA"/>
</dbReference>
<reference evidence="4 5" key="1">
    <citation type="journal article" date="2009" name="Stand. Genomic Sci.">
        <title>Complete genome sequence of Cryptobacterium curtum type strain (12-3).</title>
        <authorList>
            <person name="Mavrommatis K."/>
            <person name="Pukall R."/>
            <person name="Rohde C."/>
            <person name="Chen F."/>
            <person name="Sims D."/>
            <person name="Brettin T."/>
            <person name="Kuske C."/>
            <person name="Detter J.C."/>
            <person name="Han C."/>
            <person name="Lapidus A."/>
            <person name="Copeland A."/>
            <person name="Glavina Del Rio T."/>
            <person name="Nolan M."/>
            <person name="Lucas S."/>
            <person name="Tice H."/>
            <person name="Cheng J.F."/>
            <person name="Bruce D."/>
            <person name="Goodwin L."/>
            <person name="Pitluck S."/>
            <person name="Ovchinnikova G."/>
            <person name="Pati A."/>
            <person name="Ivanova N."/>
            <person name="Chen A."/>
            <person name="Palaniappan K."/>
            <person name="Chain P."/>
            <person name="D'haeseleer P."/>
            <person name="Goker M."/>
            <person name="Bristow J."/>
            <person name="Eisen J.A."/>
            <person name="Markowitz V."/>
            <person name="Hugenholtz P."/>
            <person name="Rohde M."/>
            <person name="Klenk H.P."/>
            <person name="Kyrpides N.C."/>
        </authorList>
    </citation>
    <scope>NUCLEOTIDE SEQUENCE [LARGE SCALE GENOMIC DNA]</scope>
    <source>
        <strain evidence="5">ATCC 700683 / DSM 15641 / 12-3</strain>
    </source>
</reference>
<dbReference type="NCBIfam" id="NF009239">
    <property type="entry name" value="PRK12595.1"/>
    <property type="match status" value="1"/>
</dbReference>
<keyword evidence="5" id="KW-1185">Reference proteome</keyword>
<dbReference type="GO" id="GO:0016832">
    <property type="term" value="F:aldehyde-lyase activity"/>
    <property type="evidence" value="ECO:0007669"/>
    <property type="project" value="InterPro"/>
</dbReference>
<proteinExistence type="predicted"/>
<feature type="domain" description="DAHP synthetase I/KDSA" evidence="3">
    <location>
        <begin position="33"/>
        <end position="266"/>
    </location>
</feature>
<dbReference type="GO" id="GO:0003849">
    <property type="term" value="F:3-deoxy-7-phosphoheptulonate synthase activity"/>
    <property type="evidence" value="ECO:0007669"/>
    <property type="project" value="UniProtKB-EC"/>
</dbReference>
<protein>
    <submittedName>
        <fullName evidence="4">3-deoxy-D-arabinoheptulosonate-7-phosphate synthase</fullName>
        <ecNumber evidence="4">2.5.1.54</ecNumber>
    </submittedName>
</protein>
<dbReference type="STRING" id="469378.Ccur_10130"/>
<dbReference type="eggNOG" id="COG2876">
    <property type="taxonomic scope" value="Bacteria"/>
</dbReference>
<dbReference type="InterPro" id="IPR052899">
    <property type="entry name" value="Class-I_DAHP_synthase"/>
</dbReference>